<dbReference type="AlphaFoldDB" id="N6X8F1"/>
<dbReference type="HOGENOM" id="CLU_164716_1_0_11"/>
<protein>
    <submittedName>
        <fullName evidence="1">Uncharacterized protein</fullName>
    </submittedName>
</protein>
<organism evidence="1 2">
    <name type="scientific">Schaalia cardiffensis F0333</name>
    <dbReference type="NCBI Taxonomy" id="888050"/>
    <lineage>
        <taxon>Bacteria</taxon>
        <taxon>Bacillati</taxon>
        <taxon>Actinomycetota</taxon>
        <taxon>Actinomycetes</taxon>
        <taxon>Actinomycetales</taxon>
        <taxon>Actinomycetaceae</taxon>
        <taxon>Schaalia</taxon>
    </lineage>
</organism>
<dbReference type="STRING" id="888050.HMPREF9004_1809"/>
<comment type="caution">
    <text evidence="1">The sequence shown here is derived from an EMBL/GenBank/DDBJ whole genome shotgun (WGS) entry which is preliminary data.</text>
</comment>
<proteinExistence type="predicted"/>
<sequence length="59" mass="6634">MSNTAFRALDLTTFTGKSDLGLEVTGQLIESERTVWECRLVEPDDCWRRCGSQGQLVTL</sequence>
<evidence type="ECO:0000313" key="2">
    <source>
        <dbReference type="Proteomes" id="UP000013015"/>
    </source>
</evidence>
<accession>N6X8F1</accession>
<gene>
    <name evidence="1" type="ORF">HMPREF9004_1809</name>
</gene>
<evidence type="ECO:0000313" key="1">
    <source>
        <dbReference type="EMBL" id="ENO17443.1"/>
    </source>
</evidence>
<dbReference type="EMBL" id="AQHZ01000027">
    <property type="protein sequence ID" value="ENO17443.1"/>
    <property type="molecule type" value="Genomic_DNA"/>
</dbReference>
<reference evidence="1 2" key="1">
    <citation type="submission" date="2013-03" db="EMBL/GenBank/DDBJ databases">
        <title>Reference genome for the Human Microbiome Project.</title>
        <authorList>
            <person name="Aqrawi P."/>
            <person name="Ayvaz T."/>
            <person name="Bess C."/>
            <person name="Blankenburg K."/>
            <person name="Coyle M."/>
            <person name="Deng J."/>
            <person name="Forbes L."/>
            <person name="Fowler G."/>
            <person name="Francisco L."/>
            <person name="Fu Q."/>
            <person name="Gibbs R."/>
            <person name="Gross S."/>
            <person name="Gubbala S."/>
            <person name="Hale W."/>
            <person name="Hemphill L."/>
            <person name="Highlander S."/>
            <person name="Hirani K."/>
            <person name="Jackson L."/>
            <person name="Jakkamsetti A."/>
            <person name="Javaid M."/>
            <person name="Jayaseelan J.C."/>
            <person name="Jiang H."/>
            <person name="Joshi V."/>
            <person name="Korchina V."/>
            <person name="Kovar C."/>
            <person name="Lara F."/>
            <person name="Lee S."/>
            <person name="Liu Y."/>
            <person name="Mata R."/>
            <person name="Mathew T."/>
            <person name="Munidasa M."/>
            <person name="Muzny D."/>
            <person name="Nazareth L."/>
            <person name="Ngo R."/>
            <person name="Nguyen L."/>
            <person name="Nguyen N."/>
            <person name="Okwuonu G."/>
            <person name="Ongeri F."/>
            <person name="Palculict T."/>
            <person name="Patil S."/>
            <person name="Petrosino J."/>
            <person name="Pham C."/>
            <person name="Pham P."/>
            <person name="Pu L.-L."/>
            <person name="Qin X."/>
            <person name="Qu J."/>
            <person name="Reid J."/>
            <person name="Ross M."/>
            <person name="Ruth R."/>
            <person name="Saada N."/>
            <person name="San Lucas F."/>
            <person name="Santibanez J."/>
            <person name="Shang Y."/>
            <person name="Simmons D."/>
            <person name="Song X.-Z."/>
            <person name="Tang L.-Y."/>
            <person name="Thornton R."/>
            <person name="Warren J."/>
            <person name="Weissenberger G."/>
            <person name="Wilczek-Boney K."/>
            <person name="Worley K."/>
            <person name="Youmans B."/>
            <person name="Zhang J."/>
            <person name="Zhang L."/>
            <person name="Zhao Z."/>
            <person name="Zhou C."/>
            <person name="Zhu D."/>
            <person name="Zhu Y."/>
        </authorList>
    </citation>
    <scope>NUCLEOTIDE SEQUENCE [LARGE SCALE GENOMIC DNA]</scope>
    <source>
        <strain evidence="1 2">F0333</strain>
    </source>
</reference>
<dbReference type="eggNOG" id="COG3464">
    <property type="taxonomic scope" value="Bacteria"/>
</dbReference>
<dbReference type="PATRIC" id="fig|888050.3.peg.1735"/>
<keyword evidence="2" id="KW-1185">Reference proteome</keyword>
<name>N6X8F1_9ACTO</name>
<dbReference type="Proteomes" id="UP000013015">
    <property type="component" value="Unassembled WGS sequence"/>
</dbReference>